<evidence type="ECO:0000256" key="4">
    <source>
        <dbReference type="ARBA" id="ARBA00022989"/>
    </source>
</evidence>
<feature type="transmembrane region" description="Helical" evidence="7">
    <location>
        <begin position="260"/>
        <end position="284"/>
    </location>
</feature>
<comment type="similarity">
    <text evidence="6">Belongs to the ABC-4 integral membrane protein family.</text>
</comment>
<feature type="transmembrane region" description="Helical" evidence="7">
    <location>
        <begin position="16"/>
        <end position="36"/>
    </location>
</feature>
<evidence type="ECO:0000256" key="5">
    <source>
        <dbReference type="ARBA" id="ARBA00023136"/>
    </source>
</evidence>
<feature type="non-terminal residue" evidence="10">
    <location>
        <position position="480"/>
    </location>
</feature>
<gene>
    <name evidence="10" type="ORF">TR74_14240</name>
</gene>
<dbReference type="PANTHER" id="PTHR30572">
    <property type="entry name" value="MEMBRANE COMPONENT OF TRANSPORTER-RELATED"/>
    <property type="match status" value="1"/>
</dbReference>
<dbReference type="Proteomes" id="UP000070598">
    <property type="component" value="Unassembled WGS sequence"/>
</dbReference>
<name>A0A132NEU6_9ACTN</name>
<dbReference type="EMBL" id="JYIK01000962">
    <property type="protein sequence ID" value="KWX08610.1"/>
    <property type="molecule type" value="Genomic_DNA"/>
</dbReference>
<evidence type="ECO:0008006" key="12">
    <source>
        <dbReference type="Google" id="ProtNLM"/>
    </source>
</evidence>
<keyword evidence="2" id="KW-1003">Cell membrane</keyword>
<dbReference type="PANTHER" id="PTHR30572:SF4">
    <property type="entry name" value="ABC TRANSPORTER PERMEASE YTRF"/>
    <property type="match status" value="1"/>
</dbReference>
<feature type="transmembrane region" description="Helical" evidence="7">
    <location>
        <begin position="312"/>
        <end position="343"/>
    </location>
</feature>
<evidence type="ECO:0000313" key="11">
    <source>
        <dbReference type="Proteomes" id="UP000070598"/>
    </source>
</evidence>
<evidence type="ECO:0000256" key="7">
    <source>
        <dbReference type="SAM" id="Phobius"/>
    </source>
</evidence>
<comment type="subcellular location">
    <subcellularLocation>
        <location evidence="1">Cell membrane</location>
        <topology evidence="1">Multi-pass membrane protein</topology>
    </subcellularLocation>
</comment>
<evidence type="ECO:0000256" key="2">
    <source>
        <dbReference type="ARBA" id="ARBA00022475"/>
    </source>
</evidence>
<evidence type="ECO:0000256" key="1">
    <source>
        <dbReference type="ARBA" id="ARBA00004651"/>
    </source>
</evidence>
<proteinExistence type="inferred from homology"/>
<accession>A0A132NEU6</accession>
<dbReference type="RefSeq" id="WP_158013569.1">
    <property type="nucleotide sequence ID" value="NZ_JYIK01000962.1"/>
</dbReference>
<keyword evidence="3 7" id="KW-0812">Transmembrane</keyword>
<dbReference type="InterPro" id="IPR050250">
    <property type="entry name" value="Macrolide_Exporter_MacB"/>
</dbReference>
<dbReference type="AlphaFoldDB" id="A0A132NEU6"/>
<evidence type="ECO:0000259" key="9">
    <source>
        <dbReference type="Pfam" id="PF12704"/>
    </source>
</evidence>
<feature type="transmembrane region" description="Helical" evidence="7">
    <location>
        <begin position="405"/>
        <end position="423"/>
    </location>
</feature>
<reference evidence="11" key="1">
    <citation type="submission" date="2015-02" db="EMBL/GenBank/DDBJ databases">
        <title>Physiological reanalysis, assessment of diazotrophy, and genome sequences of multiple isolates of Streptomyces thermoautotrophicus.</title>
        <authorList>
            <person name="MacKellar D.C."/>
            <person name="Lieber L."/>
            <person name="Norman J."/>
            <person name="Bolger A."/>
            <person name="Tobin C."/>
            <person name="Murray J.W."/>
            <person name="Friesen M."/>
            <person name="Prell J."/>
        </authorList>
    </citation>
    <scope>NUCLEOTIDE SEQUENCE [LARGE SCALE GENOMIC DNA]</scope>
    <source>
        <strain evidence="11">UBT1</strain>
    </source>
</reference>
<organism evidence="10 11">
    <name type="scientific">Carbonactinospora thermoautotrophica</name>
    <dbReference type="NCBI Taxonomy" id="1469144"/>
    <lineage>
        <taxon>Bacteria</taxon>
        <taxon>Bacillati</taxon>
        <taxon>Actinomycetota</taxon>
        <taxon>Actinomycetes</taxon>
        <taxon>Kitasatosporales</taxon>
        <taxon>Carbonactinosporaceae</taxon>
        <taxon>Carbonactinospora</taxon>
    </lineage>
</organism>
<evidence type="ECO:0000259" key="8">
    <source>
        <dbReference type="Pfam" id="PF02687"/>
    </source>
</evidence>
<dbReference type="GO" id="GO:0022857">
    <property type="term" value="F:transmembrane transporter activity"/>
    <property type="evidence" value="ECO:0007669"/>
    <property type="project" value="TreeGrafter"/>
</dbReference>
<feature type="domain" description="ABC3 transporter permease C-terminal" evidence="8">
    <location>
        <begin position="262"/>
        <end position="384"/>
    </location>
</feature>
<evidence type="ECO:0000256" key="6">
    <source>
        <dbReference type="ARBA" id="ARBA00038076"/>
    </source>
</evidence>
<protein>
    <recommendedName>
        <fullName evidence="12">ABC transporter permease</fullName>
    </recommendedName>
</protein>
<keyword evidence="5 7" id="KW-0472">Membrane</keyword>
<feature type="transmembrane region" description="Helical" evidence="7">
    <location>
        <begin position="355"/>
        <end position="374"/>
    </location>
</feature>
<feature type="domain" description="MacB-like periplasmic core" evidence="9">
    <location>
        <begin position="20"/>
        <end position="227"/>
    </location>
</feature>
<dbReference type="InterPro" id="IPR003838">
    <property type="entry name" value="ABC3_permease_C"/>
</dbReference>
<keyword evidence="4 7" id="KW-1133">Transmembrane helix</keyword>
<comment type="caution">
    <text evidence="10">The sequence shown here is derived from an EMBL/GenBank/DDBJ whole genome shotgun (WGS) entry which is preliminary data.</text>
</comment>
<feature type="transmembrane region" description="Helical" evidence="7">
    <location>
        <begin position="429"/>
        <end position="450"/>
    </location>
</feature>
<dbReference type="InterPro" id="IPR025857">
    <property type="entry name" value="MacB_PCD"/>
</dbReference>
<dbReference type="GO" id="GO:0005886">
    <property type="term" value="C:plasma membrane"/>
    <property type="evidence" value="ECO:0007669"/>
    <property type="project" value="UniProtKB-SubCell"/>
</dbReference>
<dbReference type="Pfam" id="PF02687">
    <property type="entry name" value="FtsX"/>
    <property type="match status" value="1"/>
</dbReference>
<dbReference type="Pfam" id="PF12704">
    <property type="entry name" value="MacB_PCD"/>
    <property type="match status" value="1"/>
</dbReference>
<sequence length="480" mass="50199">MLRTTLAGLRGHARRFILPAIAIMLGVAFVAGTLVLSDSMQATFRKAFLEQGRIGDVAVSGDRGELLTPADLEKVRAVAGVAAAEPRYNSFEYFLIGKNGRVVESDFGASQSIAMPLASVPELQEFKLVKGAYAAKDDEVVIDARSAERAGYRIGDQVRITDSKQRTATYRLVGLIDPGYNYQAAAGNLIGFAPATARKLLKPRGYHQIDVLAAPGVPQEELKKRLASALPKAQVQTTEALVRQEADENAEELRAFTQGLLLFALLALVVAGVVIYNTFAILIAQRVRELALLRLVGSTRGQVFRGVLVESLVIGLVASLVGLAGGFGLAAGIWALLGAIAAVPMPELSLSLSPVTVAASLGIGVLVTLLSAVVPARRATKVPPIAALRTQVEGPVSARAGAVRVGFGLLLALGGAALVALGVQQPSTMVAASGCGLLFFAVMALGPLFVGPLSRMLGLPLAAVFRTTGKLAIANSRRNP</sequence>
<evidence type="ECO:0000256" key="3">
    <source>
        <dbReference type="ARBA" id="ARBA00022692"/>
    </source>
</evidence>
<evidence type="ECO:0000313" key="10">
    <source>
        <dbReference type="EMBL" id="KWX08610.1"/>
    </source>
</evidence>